<dbReference type="InterPro" id="IPR031994">
    <property type="entry name" value="JAKMIP_C"/>
</dbReference>
<proteinExistence type="predicted"/>
<evidence type="ECO:0000313" key="4">
    <source>
        <dbReference type="EnsemblMetazoa" id="XP_032456047"/>
    </source>
</evidence>
<feature type="compositionally biased region" description="Basic and acidic residues" evidence="2">
    <location>
        <begin position="535"/>
        <end position="553"/>
    </location>
</feature>
<dbReference type="SMR" id="A0A7M7QXA2"/>
<feature type="compositionally biased region" description="Polar residues" evidence="2">
    <location>
        <begin position="791"/>
        <end position="800"/>
    </location>
</feature>
<evidence type="ECO:0000256" key="2">
    <source>
        <dbReference type="SAM" id="MobiDB-lite"/>
    </source>
</evidence>
<feature type="region of interest" description="Disordered" evidence="2">
    <location>
        <begin position="1"/>
        <end position="103"/>
    </location>
</feature>
<feature type="coiled-coil region" evidence="1">
    <location>
        <begin position="430"/>
        <end position="471"/>
    </location>
</feature>
<feature type="compositionally biased region" description="Polar residues" evidence="2">
    <location>
        <begin position="340"/>
        <end position="361"/>
    </location>
</feature>
<feature type="compositionally biased region" description="Low complexity" evidence="2">
    <location>
        <begin position="8"/>
        <end position="28"/>
    </location>
</feature>
<dbReference type="EnsemblMetazoa" id="XM_032600156">
    <property type="protein sequence ID" value="XP_032456047"/>
    <property type="gene ID" value="LOC100678557"/>
</dbReference>
<keyword evidence="5" id="KW-1185">Reference proteome</keyword>
<feature type="region of interest" description="Disordered" evidence="2">
    <location>
        <begin position="521"/>
        <end position="553"/>
    </location>
</feature>
<feature type="region of interest" description="Disordered" evidence="2">
    <location>
        <begin position="766"/>
        <end position="800"/>
    </location>
</feature>
<sequence>MNPRAGDTVTSTKPPTTNTTTTTSTTTTGARRFGHVALRPETATSAKAHRAPRKRRQQVEPELPQQQSVTRPRPEVNTPPPEKSRRRAATAEQAAGERAASKSRLGDFFSSLASRIRSPKNADTMQGNHENLESQEFCRNDVTQAAAKREGNEEIVQSTRVDFKKRRKLGIDRRAQKCESDANCEAEVTLRDAKSENTNAHECGCSEHLGENCDASTSDSKNEGEIPSKLVLKCDSYVVLNKILDQETDATDGEYAHETTVDVGMENRIADECNTDLLLSERKTDDEGESKIIDMCRSIVASMCEKIQDTEEAEQSKNSSEPMITNEFEALDLPADDRNLQPNDRNLHPTLSTASMTSQESIPIELEVDSAEAQKNTSAQRRVEKEKDPPIESESRISLRPSNPRPSSRSPRWDDTVRLRKTIQWLEEGSRRLREDLASVRSELHEERRAAKLARRELDTAIREARSIEAAKYAGVISELKARLSQSPSRSAMDSLPSLSKTDLLKDENHRREMAALKKRLAEAESTIQKLKTNSLDRGRAKKKNKEDESGKLANAEVRKLEVEVQSLRATNKKLEEKLHIAEESARARAAELRVQHESHEAELSALQKALRSDTIKMIDEIQSKNREIEKLEKLVNECAQMNQKLRTKEDETVSHSLIIIFPTNVPMRKLRESERSHQIRLASRIEEKIHHDDHMGDLCKVDCDEDAAATKFDRLRELAVEQQEVIEVLRQAVKEKERKLEQLSNKRRKEEFYKQWLELEPVAEVDDEDEHQQEEGDSALSSAPSSLSPQPNASRNNGVTREAYENVLIEIEELQTKLLEEQQELCHARSQVRDLEKALLQETRGSQNNRRALSEKLRVAEEREASLIAEISELREQNELLEFRVLELEESPNPRDTPDPADSGIVSPEPIHLYKDHQSSKHRDRAVATVIPYTSSYSHPVLPIDPQKAPLSLQESGIFEEEDVEEEEIEDHVDDESKIELASQSTQTEAPAGELLQEVQRLQELRARIQERAAKVPPVSPISDRKNEAPCDFALDVTPLRERIRELEERLNAHESERRVSKQREEELLDENYRLTEKTFWLEAELKKLQEKLNEVKLSSDAETMTDQVVRRQLAVQTDVYEQCQVVDNENKTVMDDVDNSSEMSRCQRLYTAAISNQDESGSAQSLTKASLDSDSTSKRQPCLDCSELWKDCDARIHNLASLRQQIASLEHRESAFFETLRQADATWAKLEADYEAKQKEMNERLTAQVELNRALFEHLTKLNKMAEKTLKDRPEEPMEVDDDVTASCKSDLTRATQTDELESCRCQTTPSLSRSSSSATTGLIVRADSSRVSTISRTSITMAPAGCDDIDTSTILLAAADPPAEIATEAKEEDNAQPCASGQIPNPATSADAPQRADHQKTEGQQQPEALVSIDESSSDKKVSKPSKGAGMVRQGMSSVRSKAISFERNLVVSSARSRRRLTLYQEICV</sequence>
<dbReference type="GeneID" id="100678557"/>
<feature type="coiled-coil region" evidence="1">
    <location>
        <begin position="1038"/>
        <end position="1072"/>
    </location>
</feature>
<feature type="region of interest" description="Disordered" evidence="2">
    <location>
        <begin position="889"/>
        <end position="910"/>
    </location>
</feature>
<feature type="compositionally biased region" description="Polar residues" evidence="2">
    <location>
        <begin position="1380"/>
        <end position="1391"/>
    </location>
</feature>
<feature type="coiled-coil region" evidence="1">
    <location>
        <begin position="558"/>
        <end position="652"/>
    </location>
</feature>
<dbReference type="Pfam" id="PF16034">
    <property type="entry name" value="JAKMIP_CC3"/>
    <property type="match status" value="1"/>
</dbReference>
<protein>
    <recommendedName>
        <fullName evidence="3">Janus kinase and microtubule-interacting protein C-terminal domain-containing protein</fullName>
    </recommendedName>
</protein>
<feature type="compositionally biased region" description="Low complexity" evidence="2">
    <location>
        <begin position="398"/>
        <end position="410"/>
    </location>
</feature>
<feature type="compositionally biased region" description="Low complexity" evidence="2">
    <location>
        <begin position="779"/>
        <end position="790"/>
    </location>
</feature>
<dbReference type="RefSeq" id="XP_032456047.1">
    <property type="nucleotide sequence ID" value="XM_032600156.1"/>
</dbReference>
<feature type="domain" description="Janus kinase and microtubule-interacting protein C-terminal" evidence="3">
    <location>
        <begin position="821"/>
        <end position="892"/>
    </location>
</feature>
<feature type="region of interest" description="Disordered" evidence="2">
    <location>
        <begin position="1301"/>
        <end position="1322"/>
    </location>
</feature>
<feature type="compositionally biased region" description="Basic and acidic residues" evidence="2">
    <location>
        <begin position="381"/>
        <end position="397"/>
    </location>
</feature>
<feature type="compositionally biased region" description="Basic residues" evidence="2">
    <location>
        <begin position="47"/>
        <end position="56"/>
    </location>
</feature>
<keyword evidence="1" id="KW-0175">Coiled coil</keyword>
<dbReference type="EnsemblMetazoa" id="XM_032600163">
    <property type="protein sequence ID" value="XP_032456054"/>
    <property type="gene ID" value="LOC100678557"/>
</dbReference>
<dbReference type="Proteomes" id="UP000002358">
    <property type="component" value="Chromosome 1"/>
</dbReference>
<evidence type="ECO:0000259" key="3">
    <source>
        <dbReference type="Pfam" id="PF16034"/>
    </source>
</evidence>
<evidence type="ECO:0000256" key="1">
    <source>
        <dbReference type="SAM" id="Coils"/>
    </source>
</evidence>
<feature type="compositionally biased region" description="Basic and acidic residues" evidence="2">
    <location>
        <begin position="889"/>
        <end position="899"/>
    </location>
</feature>
<feature type="region of interest" description="Disordered" evidence="2">
    <location>
        <begin position="1371"/>
        <end position="1439"/>
    </location>
</feature>
<feature type="compositionally biased region" description="Low complexity" evidence="2">
    <location>
        <begin position="1310"/>
        <end position="1322"/>
    </location>
</feature>
<evidence type="ECO:0000313" key="5">
    <source>
        <dbReference type="Proteomes" id="UP000002358"/>
    </source>
</evidence>
<dbReference type="OrthoDB" id="6424487at2759"/>
<feature type="compositionally biased region" description="Acidic residues" evidence="2">
    <location>
        <begin position="766"/>
        <end position="778"/>
    </location>
</feature>
<feature type="region of interest" description="Disordered" evidence="2">
    <location>
        <begin position="335"/>
        <end position="414"/>
    </location>
</feature>
<dbReference type="InParanoid" id="A0A7M7QXA2"/>
<name>A0A7M7QXA2_NASVI</name>
<reference evidence="4" key="1">
    <citation type="submission" date="2021-01" db="UniProtKB">
        <authorList>
            <consortium name="EnsemblMetazoa"/>
        </authorList>
    </citation>
    <scope>IDENTIFICATION</scope>
</reference>
<accession>A0A7M7QXA2</accession>
<dbReference type="FunCoup" id="A0A7M7QXA2">
    <property type="interactions" value="25"/>
</dbReference>
<feature type="coiled-coil region" evidence="1">
    <location>
        <begin position="720"/>
        <end position="754"/>
    </location>
</feature>
<dbReference type="RefSeq" id="XP_032456054.1">
    <property type="nucleotide sequence ID" value="XM_032600163.1"/>
</dbReference>
<organism evidence="4 5">
    <name type="scientific">Nasonia vitripennis</name>
    <name type="common">Parasitic wasp</name>
    <dbReference type="NCBI Taxonomy" id="7425"/>
    <lineage>
        <taxon>Eukaryota</taxon>
        <taxon>Metazoa</taxon>
        <taxon>Ecdysozoa</taxon>
        <taxon>Arthropoda</taxon>
        <taxon>Hexapoda</taxon>
        <taxon>Insecta</taxon>
        <taxon>Pterygota</taxon>
        <taxon>Neoptera</taxon>
        <taxon>Endopterygota</taxon>
        <taxon>Hymenoptera</taxon>
        <taxon>Apocrita</taxon>
        <taxon>Proctotrupomorpha</taxon>
        <taxon>Chalcidoidea</taxon>
        <taxon>Pteromalidae</taxon>
        <taxon>Pteromalinae</taxon>
        <taxon>Nasonia</taxon>
    </lineage>
</organism>